<gene>
    <name evidence="2" type="ORF">AWC38_SpisGene17908</name>
</gene>
<keyword evidence="3" id="KW-1185">Reference proteome</keyword>
<dbReference type="Proteomes" id="UP000225706">
    <property type="component" value="Unassembled WGS sequence"/>
</dbReference>
<protein>
    <submittedName>
        <fullName evidence="2">Uncharacterized protein</fullName>
    </submittedName>
</protein>
<proteinExistence type="predicted"/>
<accession>A0A2B4RH87</accession>
<reference evidence="3" key="1">
    <citation type="journal article" date="2017" name="bioRxiv">
        <title>Comparative analysis of the genomes of Stylophora pistillata and Acropora digitifera provides evidence for extensive differences between species of corals.</title>
        <authorList>
            <person name="Voolstra C.R."/>
            <person name="Li Y."/>
            <person name="Liew Y.J."/>
            <person name="Baumgarten S."/>
            <person name="Zoccola D."/>
            <person name="Flot J.-F."/>
            <person name="Tambutte S."/>
            <person name="Allemand D."/>
            <person name="Aranda M."/>
        </authorList>
    </citation>
    <scope>NUCLEOTIDE SEQUENCE [LARGE SCALE GENOMIC DNA]</scope>
</reference>
<name>A0A2B4RH87_STYPI</name>
<feature type="compositionally biased region" description="Basic and acidic residues" evidence="1">
    <location>
        <begin position="26"/>
        <end position="38"/>
    </location>
</feature>
<feature type="region of interest" description="Disordered" evidence="1">
    <location>
        <begin position="1"/>
        <end position="66"/>
    </location>
</feature>
<sequence length="66" mass="7626">MCRRSGDVLADSQRQRENREEDVEDDLVKDLDLSSKDPETDEEVTISQRRTGEELSSEDLPKTEED</sequence>
<dbReference type="AlphaFoldDB" id="A0A2B4RH87"/>
<organism evidence="2 3">
    <name type="scientific">Stylophora pistillata</name>
    <name type="common">Smooth cauliflower coral</name>
    <dbReference type="NCBI Taxonomy" id="50429"/>
    <lineage>
        <taxon>Eukaryota</taxon>
        <taxon>Metazoa</taxon>
        <taxon>Cnidaria</taxon>
        <taxon>Anthozoa</taxon>
        <taxon>Hexacorallia</taxon>
        <taxon>Scleractinia</taxon>
        <taxon>Astrocoeniina</taxon>
        <taxon>Pocilloporidae</taxon>
        <taxon>Stylophora</taxon>
    </lineage>
</organism>
<evidence type="ECO:0000313" key="2">
    <source>
        <dbReference type="EMBL" id="PFX17744.1"/>
    </source>
</evidence>
<evidence type="ECO:0000313" key="3">
    <source>
        <dbReference type="Proteomes" id="UP000225706"/>
    </source>
</evidence>
<dbReference type="EMBL" id="LSMT01000451">
    <property type="protein sequence ID" value="PFX17744.1"/>
    <property type="molecule type" value="Genomic_DNA"/>
</dbReference>
<comment type="caution">
    <text evidence="2">The sequence shown here is derived from an EMBL/GenBank/DDBJ whole genome shotgun (WGS) entry which is preliminary data.</text>
</comment>
<evidence type="ECO:0000256" key="1">
    <source>
        <dbReference type="SAM" id="MobiDB-lite"/>
    </source>
</evidence>